<dbReference type="GeneID" id="37040130"/>
<dbReference type="Proteomes" id="UP000245768">
    <property type="component" value="Unassembled WGS sequence"/>
</dbReference>
<proteinExistence type="predicted"/>
<name>A0A316YHN5_9BASI</name>
<sequence length="86" mass="9096">MTLSLLLQWGNERPSSEASECMPLFLSLLSHLLLFHPPPSSPIDAIAATLASTRAPPSFDPTASSSAWLPSSSWPFSALSASTLQA</sequence>
<dbReference type="RefSeq" id="XP_025375880.1">
    <property type="nucleotide sequence ID" value="XM_025518214.1"/>
</dbReference>
<organism evidence="1 2">
    <name type="scientific">Acaromyces ingoldii</name>
    <dbReference type="NCBI Taxonomy" id="215250"/>
    <lineage>
        <taxon>Eukaryota</taxon>
        <taxon>Fungi</taxon>
        <taxon>Dikarya</taxon>
        <taxon>Basidiomycota</taxon>
        <taxon>Ustilaginomycotina</taxon>
        <taxon>Exobasidiomycetes</taxon>
        <taxon>Exobasidiales</taxon>
        <taxon>Cryptobasidiaceae</taxon>
        <taxon>Acaromyces</taxon>
    </lineage>
</organism>
<dbReference type="AlphaFoldDB" id="A0A316YHN5"/>
<evidence type="ECO:0000313" key="2">
    <source>
        <dbReference type="Proteomes" id="UP000245768"/>
    </source>
</evidence>
<dbReference type="InParanoid" id="A0A316YHN5"/>
<evidence type="ECO:0000313" key="1">
    <source>
        <dbReference type="EMBL" id="PWN88682.1"/>
    </source>
</evidence>
<accession>A0A316YHN5</accession>
<dbReference type="EMBL" id="KZ819638">
    <property type="protein sequence ID" value="PWN88682.1"/>
    <property type="molecule type" value="Genomic_DNA"/>
</dbReference>
<gene>
    <name evidence="1" type="ORF">FA10DRAFT_170766</name>
</gene>
<protein>
    <submittedName>
        <fullName evidence="1">Uncharacterized protein</fullName>
    </submittedName>
</protein>
<reference evidence="1 2" key="1">
    <citation type="journal article" date="2018" name="Mol. Biol. Evol.">
        <title>Broad Genomic Sampling Reveals a Smut Pathogenic Ancestry of the Fungal Clade Ustilaginomycotina.</title>
        <authorList>
            <person name="Kijpornyongpan T."/>
            <person name="Mondo S.J."/>
            <person name="Barry K."/>
            <person name="Sandor L."/>
            <person name="Lee J."/>
            <person name="Lipzen A."/>
            <person name="Pangilinan J."/>
            <person name="LaButti K."/>
            <person name="Hainaut M."/>
            <person name="Henrissat B."/>
            <person name="Grigoriev I.V."/>
            <person name="Spatafora J.W."/>
            <person name="Aime M.C."/>
        </authorList>
    </citation>
    <scope>NUCLEOTIDE SEQUENCE [LARGE SCALE GENOMIC DNA]</scope>
    <source>
        <strain evidence="1 2">MCA 4198</strain>
    </source>
</reference>
<keyword evidence="2" id="KW-1185">Reference proteome</keyword>